<feature type="region of interest" description="Disordered" evidence="1">
    <location>
        <begin position="1"/>
        <end position="317"/>
    </location>
</feature>
<dbReference type="AlphaFoldDB" id="A0AAD5Y7X1"/>
<comment type="caution">
    <text evidence="2">The sequence shown here is derived from an EMBL/GenBank/DDBJ whole genome shotgun (WGS) entry which is preliminary data.</text>
</comment>
<evidence type="ECO:0000313" key="3">
    <source>
        <dbReference type="Proteomes" id="UP001212997"/>
    </source>
</evidence>
<feature type="compositionally biased region" description="Basic and acidic residues" evidence="1">
    <location>
        <begin position="279"/>
        <end position="290"/>
    </location>
</feature>
<feature type="compositionally biased region" description="Low complexity" evidence="1">
    <location>
        <begin position="740"/>
        <end position="751"/>
    </location>
</feature>
<evidence type="ECO:0000256" key="1">
    <source>
        <dbReference type="SAM" id="MobiDB-lite"/>
    </source>
</evidence>
<feature type="compositionally biased region" description="Basic residues" evidence="1">
    <location>
        <begin position="868"/>
        <end position="880"/>
    </location>
</feature>
<proteinExistence type="predicted"/>
<feature type="compositionally biased region" description="Polar residues" evidence="1">
    <location>
        <begin position="184"/>
        <end position="200"/>
    </location>
</feature>
<organism evidence="2 3">
    <name type="scientific">Meripilus lineatus</name>
    <dbReference type="NCBI Taxonomy" id="2056292"/>
    <lineage>
        <taxon>Eukaryota</taxon>
        <taxon>Fungi</taxon>
        <taxon>Dikarya</taxon>
        <taxon>Basidiomycota</taxon>
        <taxon>Agaricomycotina</taxon>
        <taxon>Agaricomycetes</taxon>
        <taxon>Polyporales</taxon>
        <taxon>Meripilaceae</taxon>
        <taxon>Meripilus</taxon>
    </lineage>
</organism>
<keyword evidence="3" id="KW-1185">Reference proteome</keyword>
<feature type="compositionally biased region" description="Polar residues" evidence="1">
    <location>
        <begin position="130"/>
        <end position="142"/>
    </location>
</feature>
<dbReference type="EMBL" id="JANAWD010000924">
    <property type="protein sequence ID" value="KAJ3475067.1"/>
    <property type="molecule type" value="Genomic_DNA"/>
</dbReference>
<dbReference type="Proteomes" id="UP001212997">
    <property type="component" value="Unassembled WGS sequence"/>
</dbReference>
<name>A0AAD5Y7X1_9APHY</name>
<accession>A0AAD5Y7X1</accession>
<feature type="compositionally biased region" description="Polar residues" evidence="1">
    <location>
        <begin position="9"/>
        <end position="36"/>
    </location>
</feature>
<feature type="region of interest" description="Disordered" evidence="1">
    <location>
        <begin position="338"/>
        <end position="357"/>
    </location>
</feature>
<protein>
    <submittedName>
        <fullName evidence="2">Uncharacterized protein</fullName>
    </submittedName>
</protein>
<feature type="region of interest" description="Disordered" evidence="1">
    <location>
        <begin position="568"/>
        <end position="600"/>
    </location>
</feature>
<feature type="compositionally biased region" description="Acidic residues" evidence="1">
    <location>
        <begin position="577"/>
        <end position="586"/>
    </location>
</feature>
<evidence type="ECO:0000313" key="2">
    <source>
        <dbReference type="EMBL" id="KAJ3475067.1"/>
    </source>
</evidence>
<feature type="region of interest" description="Disordered" evidence="1">
    <location>
        <begin position="848"/>
        <end position="880"/>
    </location>
</feature>
<feature type="compositionally biased region" description="Pro residues" evidence="1">
    <location>
        <begin position="212"/>
        <end position="225"/>
    </location>
</feature>
<reference evidence="2" key="1">
    <citation type="submission" date="2022-07" db="EMBL/GenBank/DDBJ databases">
        <title>Genome Sequence of Physisporinus lineatus.</title>
        <authorList>
            <person name="Buettner E."/>
        </authorList>
    </citation>
    <scope>NUCLEOTIDE SEQUENCE</scope>
    <source>
        <strain evidence="2">VT162</strain>
    </source>
</reference>
<feature type="compositionally biased region" description="Low complexity" evidence="1">
    <location>
        <begin position="165"/>
        <end position="177"/>
    </location>
</feature>
<feature type="region of interest" description="Disordered" evidence="1">
    <location>
        <begin position="738"/>
        <end position="823"/>
    </location>
</feature>
<gene>
    <name evidence="2" type="ORF">NLI96_g12082</name>
</gene>
<sequence length="880" mass="94430">MPPKKKTSNPRTRNPAGSATSTAPVQQPSATQNPTQRNRKVVSVPPLNTRSSVRKQLGEQAHAPTDNDTNSALEPAENTTGDGAGNAGTSRTSRRPRPAKTTGKTSGLSGEYDPVSPTRQQEIFRAGFASQAQEPPGSSGQPKTVGGDAAATIESTATPVPPQDPSSSTPASSEATTMELTAPNAVQNSAASATHANVSGDSPPALVHSVPSAPPIRPTVPTPELPDPRNGLAAPTGGPPTVVPPVPVTTRTLNCGDNEAPPPLEVASNTQPEVGVVPETRDKGKGRATDDDVANGDGTGGGGNSRVSRDRDEVDDGENENDAILNFLLGDAFEAEGGAVNADNGNKEGESQPLKRGRLSNAAIKDIQSFGDKIRLAALKIAQKHSKDPSLVLRVAGMGIRALRARNPYNDYHSWWSAKYHERNAGIPLQEQNRMMTEDWEEFMDGVEEGDKEEVKRRMEPIYNEVDIWRKDPTQSIPYTSSRVKAAIKQFTELAQAYSAAEGLEVGGVVAYIGPDVRSKVLSSFWGGSDLIQQAISKYEINLNELMNVIVTILNALKYTNQGLDIQPPPIGIETPSSDDETDSSDIEPVPGPNGDDKRDNVRQKLGYLFVAKLKKTAKKVGWRKPPSAFPWAHFLNHGYQRKICCTGWPVWETTLGDPRGRNAFSREELDEIKDAAPHIKFVPWDPKYTKLTDAEAGDVPLLIDPSGKTIKTVRDSEQWVKDMKTLAQQKLKKSEKRAAAALKKVARQGASKGKRKSRNDDTYDVDAESGESGKEPPAKRPHASHSHDATHNCNPGPSVIDVDSHDEEESQQDPKTTDSVLADPLVTALAKMLGALPRESLQSMIGDVLNQPVAGPSRLPASGSSKKGSKHGRGSHTDT</sequence>
<feature type="compositionally biased region" description="Pro residues" evidence="1">
    <location>
        <begin position="237"/>
        <end position="247"/>
    </location>
</feature>